<evidence type="ECO:0000256" key="2">
    <source>
        <dbReference type="ARBA" id="ARBA00015189"/>
    </source>
</evidence>
<dbReference type="STRING" id="10036.ENSMAUP00000022673"/>
<dbReference type="GO" id="GO:0008380">
    <property type="term" value="P:RNA splicing"/>
    <property type="evidence" value="ECO:0007669"/>
    <property type="project" value="UniProtKB-KW"/>
</dbReference>
<feature type="compositionally biased region" description="Basic and acidic residues" evidence="9">
    <location>
        <begin position="360"/>
        <end position="369"/>
    </location>
</feature>
<evidence type="ECO:0000256" key="6">
    <source>
        <dbReference type="ARBA" id="ARBA00023187"/>
    </source>
</evidence>
<protein>
    <recommendedName>
        <fullName evidence="2">RNA-binding protein 48</fullName>
    </recommendedName>
</protein>
<evidence type="ECO:0000256" key="9">
    <source>
        <dbReference type="SAM" id="MobiDB-lite"/>
    </source>
</evidence>
<comment type="similarity">
    <text evidence="1">Belongs to the RBM48 family.</text>
</comment>
<comment type="function">
    <text evidence="7">As a component of the minor spliceosome, involved in the splicing of U12-type introns in pre-mRNAs.</text>
</comment>
<evidence type="ECO:0000256" key="5">
    <source>
        <dbReference type="ARBA" id="ARBA00022884"/>
    </source>
</evidence>
<dbReference type="eggNOG" id="ENOG502QSNB">
    <property type="taxonomic scope" value="Eukaryota"/>
</dbReference>
<evidence type="ECO:0000256" key="8">
    <source>
        <dbReference type="ARBA" id="ARBA00035022"/>
    </source>
</evidence>
<evidence type="ECO:0000256" key="7">
    <source>
        <dbReference type="ARBA" id="ARBA00035004"/>
    </source>
</evidence>
<dbReference type="CDD" id="cd12442">
    <property type="entry name" value="RRM_RBM48"/>
    <property type="match status" value="1"/>
</dbReference>
<evidence type="ECO:0000313" key="11">
    <source>
        <dbReference type="RefSeq" id="XP_005083656.4"/>
    </source>
</evidence>
<gene>
    <name evidence="11" type="primary">Rbm48</name>
</gene>
<reference evidence="11" key="1">
    <citation type="submission" date="2025-08" db="UniProtKB">
        <authorList>
            <consortium name="RefSeq"/>
        </authorList>
    </citation>
    <scope>IDENTIFICATION</scope>
    <source>
        <tissue evidence="11">Liver</tissue>
    </source>
</reference>
<keyword evidence="5" id="KW-0694">RNA-binding</keyword>
<dbReference type="GO" id="GO:0005654">
    <property type="term" value="C:nucleoplasm"/>
    <property type="evidence" value="ECO:0007669"/>
    <property type="project" value="TreeGrafter"/>
</dbReference>
<dbReference type="KEGG" id="maua:101823683"/>
<organism evidence="10 11">
    <name type="scientific">Mesocricetus auratus</name>
    <name type="common">Golden hamster</name>
    <dbReference type="NCBI Taxonomy" id="10036"/>
    <lineage>
        <taxon>Eukaryota</taxon>
        <taxon>Metazoa</taxon>
        <taxon>Chordata</taxon>
        <taxon>Craniata</taxon>
        <taxon>Vertebrata</taxon>
        <taxon>Euteleostomi</taxon>
        <taxon>Mammalia</taxon>
        <taxon>Eutheria</taxon>
        <taxon>Euarchontoglires</taxon>
        <taxon>Glires</taxon>
        <taxon>Rodentia</taxon>
        <taxon>Myomorpha</taxon>
        <taxon>Muroidea</taxon>
        <taxon>Cricetidae</taxon>
        <taxon>Cricetinae</taxon>
        <taxon>Mesocricetus</taxon>
    </lineage>
</organism>
<feature type="region of interest" description="Disordered" evidence="9">
    <location>
        <begin position="354"/>
        <end position="379"/>
    </location>
</feature>
<keyword evidence="6" id="KW-0508">mRNA splicing</keyword>
<sequence>MLFRRGDLTTGGMASSDGKPGCIFDHHVQTAVCDSRAKYREGRRPRAVKVYTINLESQYLLIQGVPAVGAMKELVERFALYGAIEQYNALDEYPAEDFTEVYLIKFVKLQSARIAKKKMDEQSFFGGLLHVCYAPEFETVEETRKKLEERKAYIARATKSKDYYMTKKKLVPEQKGTKDSRQDFHPHMPGFCTTALNTSPENSRPSLPYSCELPLCYFASQSKCLPGEHTDRASNSCSSSRNHNELSKHHNYSAFSPKLQMNTYKNSPPCSSVQEAITTSESVGRFMPRTTQLQERKRRRDCAHELGTFPETNTSSHEVMIGPKLPGIPTVDLQDDSLNTTANLIRNKLKKVISSVPEPPESKSEDVHTSHPQKQRRRI</sequence>
<dbReference type="PANTHER" id="PTHR20957">
    <property type="entry name" value="RNA-BINDING PROTEIN 48"/>
    <property type="match status" value="1"/>
</dbReference>
<keyword evidence="3" id="KW-0507">mRNA processing</keyword>
<dbReference type="InterPro" id="IPR034264">
    <property type="entry name" value="RBM48_RRM"/>
</dbReference>
<name>A0A1U7QQ16_MESAU</name>
<dbReference type="Proteomes" id="UP000886700">
    <property type="component" value="Unplaced"/>
</dbReference>
<evidence type="ECO:0000313" key="10">
    <source>
        <dbReference type="Proteomes" id="UP000886700"/>
    </source>
</evidence>
<dbReference type="AlphaFoldDB" id="A0A1U7QQ16"/>
<keyword evidence="10" id="KW-1185">Reference proteome</keyword>
<evidence type="ECO:0000256" key="3">
    <source>
        <dbReference type="ARBA" id="ARBA00022664"/>
    </source>
</evidence>
<dbReference type="PANTHER" id="PTHR20957:SF0">
    <property type="entry name" value="RNA-BINDING PROTEIN 48"/>
    <property type="match status" value="1"/>
</dbReference>
<dbReference type="RefSeq" id="XP_005083656.4">
    <property type="nucleotide sequence ID" value="XM_005083599.4"/>
</dbReference>
<dbReference type="GO" id="GO:0003723">
    <property type="term" value="F:RNA binding"/>
    <property type="evidence" value="ECO:0007669"/>
    <property type="project" value="UniProtKB-KW"/>
</dbReference>
<proteinExistence type="inferred from homology"/>
<dbReference type="GeneID" id="101823683"/>
<evidence type="ECO:0000256" key="4">
    <source>
        <dbReference type="ARBA" id="ARBA00022728"/>
    </source>
</evidence>
<dbReference type="InterPro" id="IPR039599">
    <property type="entry name" value="RBM48"/>
</dbReference>
<comment type="subunit">
    <text evidence="8">Component of the minor spliceosome. Within this complex, interacts with ARMC7 and PRPF8/PRP8.</text>
</comment>
<evidence type="ECO:0000256" key="1">
    <source>
        <dbReference type="ARBA" id="ARBA00006938"/>
    </source>
</evidence>
<accession>A0A1U7QQ16</accession>
<dbReference type="GO" id="GO:0005681">
    <property type="term" value="C:spliceosomal complex"/>
    <property type="evidence" value="ECO:0007669"/>
    <property type="project" value="UniProtKB-KW"/>
</dbReference>
<dbReference type="InterPro" id="IPR035979">
    <property type="entry name" value="RBD_domain_sf"/>
</dbReference>
<dbReference type="SUPFAM" id="SSF54928">
    <property type="entry name" value="RNA-binding domain, RBD"/>
    <property type="match status" value="1"/>
</dbReference>
<keyword evidence="4" id="KW-0747">Spliceosome</keyword>
<dbReference type="GO" id="GO:0006397">
    <property type="term" value="P:mRNA processing"/>
    <property type="evidence" value="ECO:0007669"/>
    <property type="project" value="UniProtKB-KW"/>
</dbReference>